<reference evidence="2" key="1">
    <citation type="journal article" date="2019" name="Int. J. Syst. Evol. Microbiol.">
        <title>The Global Catalogue of Microorganisms (GCM) 10K type strain sequencing project: providing services to taxonomists for standard genome sequencing and annotation.</title>
        <authorList>
            <consortium name="The Broad Institute Genomics Platform"/>
            <consortium name="The Broad Institute Genome Sequencing Center for Infectious Disease"/>
            <person name="Wu L."/>
            <person name="Ma J."/>
        </authorList>
    </citation>
    <scope>NUCLEOTIDE SEQUENCE [LARGE SCALE GENOMIC DNA]</scope>
    <source>
        <strain evidence="2">CGMCC 1.12859</strain>
    </source>
</reference>
<name>A0ABW2FTY2_9ACTN</name>
<evidence type="ECO:0000313" key="2">
    <source>
        <dbReference type="Proteomes" id="UP001596435"/>
    </source>
</evidence>
<sequence>MDFDIEALQELVVQEEQAVGACSPSCIRTCGLTLCPQTAATIGN</sequence>
<keyword evidence="2" id="KW-1185">Reference proteome</keyword>
<evidence type="ECO:0000313" key="1">
    <source>
        <dbReference type="EMBL" id="MFC7180696.1"/>
    </source>
</evidence>
<protein>
    <submittedName>
        <fullName evidence="1">ALQxL family class IV lanthipeptide</fullName>
    </submittedName>
</protein>
<organism evidence="1 2">
    <name type="scientific">Kitasatospora paranensis</name>
    <dbReference type="NCBI Taxonomy" id="258053"/>
    <lineage>
        <taxon>Bacteria</taxon>
        <taxon>Bacillati</taxon>
        <taxon>Actinomycetota</taxon>
        <taxon>Actinomycetes</taxon>
        <taxon>Kitasatosporales</taxon>
        <taxon>Streptomycetaceae</taxon>
        <taxon>Kitasatospora</taxon>
    </lineage>
</organism>
<dbReference type="EMBL" id="JBHTAJ010000022">
    <property type="protein sequence ID" value="MFC7180696.1"/>
    <property type="molecule type" value="Genomic_DNA"/>
</dbReference>
<dbReference type="Proteomes" id="UP001596435">
    <property type="component" value="Unassembled WGS sequence"/>
</dbReference>
<comment type="caution">
    <text evidence="1">The sequence shown here is derived from an EMBL/GenBank/DDBJ whole genome shotgun (WGS) entry which is preliminary data.</text>
</comment>
<gene>
    <name evidence="1" type="ORF">ACFQMG_14150</name>
</gene>
<dbReference type="NCBIfam" id="NF038157">
    <property type="entry name" value="lanti_ALQxL"/>
    <property type="match status" value="1"/>
</dbReference>
<dbReference type="RefSeq" id="WP_345705286.1">
    <property type="nucleotide sequence ID" value="NZ_BAABKV010000001.1"/>
</dbReference>
<proteinExistence type="predicted"/>
<accession>A0ABW2FTY2</accession>